<keyword evidence="5" id="KW-1185">Reference proteome</keyword>
<evidence type="ECO:0000259" key="3">
    <source>
        <dbReference type="PROSITE" id="PS51786"/>
    </source>
</evidence>
<dbReference type="Gene3D" id="2.30.42.10">
    <property type="match status" value="1"/>
</dbReference>
<proteinExistence type="inferred from homology"/>
<dbReference type="RefSeq" id="WP_322132786.1">
    <property type="nucleotide sequence ID" value="NZ_CP085036.1"/>
</dbReference>
<evidence type="ECO:0000256" key="2">
    <source>
        <dbReference type="SAM" id="Phobius"/>
    </source>
</evidence>
<comment type="catalytic activity">
    <reaction evidence="1">
        <text>Hydrolysis of proteins in presence of ATP.</text>
        <dbReference type="EC" id="3.4.21.53"/>
    </reaction>
</comment>
<protein>
    <recommendedName>
        <fullName evidence="1">endopeptidase La</fullName>
        <ecNumber evidence="1">3.4.21.53</ecNumber>
    </recommendedName>
</protein>
<dbReference type="PANTHER" id="PTHR10046">
    <property type="entry name" value="ATP DEPENDENT LON PROTEASE FAMILY MEMBER"/>
    <property type="match status" value="1"/>
</dbReference>
<comment type="similarity">
    <text evidence="1">Belongs to the peptidase S16 family.</text>
</comment>
<dbReference type="InterPro" id="IPR027065">
    <property type="entry name" value="Lon_Prtase"/>
</dbReference>
<organism evidence="4 5">
    <name type="scientific">Antiquaquibacter oligotrophicus</name>
    <dbReference type="NCBI Taxonomy" id="2880260"/>
    <lineage>
        <taxon>Bacteria</taxon>
        <taxon>Bacillati</taxon>
        <taxon>Actinomycetota</taxon>
        <taxon>Actinomycetes</taxon>
        <taxon>Micrococcales</taxon>
        <taxon>Microbacteriaceae</taxon>
        <taxon>Antiquaquibacter</taxon>
    </lineage>
</organism>
<keyword evidence="2" id="KW-0472">Membrane</keyword>
<feature type="domain" description="Lon proteolytic" evidence="3">
    <location>
        <begin position="256"/>
        <end position="355"/>
    </location>
</feature>
<dbReference type="InterPro" id="IPR020568">
    <property type="entry name" value="Ribosomal_Su5_D2-typ_SF"/>
</dbReference>
<feature type="active site" evidence="1">
    <location>
        <position position="262"/>
    </location>
</feature>
<dbReference type="Proteomes" id="UP001160142">
    <property type="component" value="Unassembled WGS sequence"/>
</dbReference>
<keyword evidence="2" id="KW-1133">Transmembrane helix</keyword>
<name>A0ABT6KKB2_9MICO</name>
<accession>A0ABT6KKB2</accession>
<dbReference type="PROSITE" id="PS51786">
    <property type="entry name" value="LON_PROTEOLYTIC"/>
    <property type="match status" value="1"/>
</dbReference>
<keyword evidence="1" id="KW-0645">Protease</keyword>
<dbReference type="SUPFAM" id="SSF50156">
    <property type="entry name" value="PDZ domain-like"/>
    <property type="match status" value="1"/>
</dbReference>
<dbReference type="EC" id="3.4.21.53" evidence="1"/>
<dbReference type="Gene3D" id="3.30.230.10">
    <property type="match status" value="1"/>
</dbReference>
<feature type="active site" evidence="1">
    <location>
        <position position="307"/>
    </location>
</feature>
<dbReference type="InterPro" id="IPR008269">
    <property type="entry name" value="Lon_proteolytic"/>
</dbReference>
<gene>
    <name evidence="4" type="ORF">M2152_000617</name>
</gene>
<dbReference type="SUPFAM" id="SSF54211">
    <property type="entry name" value="Ribosomal protein S5 domain 2-like"/>
    <property type="match status" value="1"/>
</dbReference>
<dbReference type="Pfam" id="PF13180">
    <property type="entry name" value="PDZ_2"/>
    <property type="match status" value="1"/>
</dbReference>
<keyword evidence="1" id="KW-0378">Hydrolase</keyword>
<dbReference type="InterPro" id="IPR014721">
    <property type="entry name" value="Ribsml_uS5_D2-typ_fold_subgr"/>
</dbReference>
<dbReference type="InterPro" id="IPR001478">
    <property type="entry name" value="PDZ"/>
</dbReference>
<feature type="transmembrane region" description="Helical" evidence="2">
    <location>
        <begin position="20"/>
        <end position="39"/>
    </location>
</feature>
<evidence type="ECO:0000313" key="4">
    <source>
        <dbReference type="EMBL" id="MDH6180435.1"/>
    </source>
</evidence>
<evidence type="ECO:0000256" key="1">
    <source>
        <dbReference type="PROSITE-ProRule" id="PRU01122"/>
    </source>
</evidence>
<dbReference type="Pfam" id="PF05362">
    <property type="entry name" value="Lon_C"/>
    <property type="match status" value="1"/>
</dbReference>
<reference evidence="4 5" key="1">
    <citation type="submission" date="2023-04" db="EMBL/GenBank/DDBJ databases">
        <title>Genome Encyclopedia of Bacteria and Archaea VI: Functional Genomics of Type Strains.</title>
        <authorList>
            <person name="Whitman W."/>
        </authorList>
    </citation>
    <scope>NUCLEOTIDE SEQUENCE [LARGE SCALE GENOMIC DNA]</scope>
    <source>
        <strain evidence="4 5">SG_E_30_P1</strain>
    </source>
</reference>
<evidence type="ECO:0000313" key="5">
    <source>
        <dbReference type="Proteomes" id="UP001160142"/>
    </source>
</evidence>
<sequence>MALFNDLAPDPAPSRRGRGWLGWGLLGFALAALIIIAMLPAPYVIERPGPVFDTLGDVEIDGEDVPMIQIPVEETYPTQGSLDMLTVNVSGSPSRPPSWFDIATAYVDPSKAILPMDLVYPPGTSLEDSNEQGRIDMENSQKEAIAAALTHLDYDFPSTLTVLDTATDSPADGVLEADDIITTVNGETPADVTELRALIAENGLDSAARVGIIRDGQAQTLSITPVMSDEAEPQPVVGIIVGSDFEFPFTVTIQLENVGGPSAGMMFALGIIDKLTEGPLTGGENIAGTGTITSTGEVGPIGGIVQKMWGAENAGADWFLAPSANCGEVDGHVPADLRVFSVETLDDALTALEAISSGEGLDELPTCSAP</sequence>
<dbReference type="InterPro" id="IPR036034">
    <property type="entry name" value="PDZ_sf"/>
</dbReference>
<dbReference type="EMBL" id="JARXVQ010000001">
    <property type="protein sequence ID" value="MDH6180435.1"/>
    <property type="molecule type" value="Genomic_DNA"/>
</dbReference>
<comment type="caution">
    <text evidence="4">The sequence shown here is derived from an EMBL/GenBank/DDBJ whole genome shotgun (WGS) entry which is preliminary data.</text>
</comment>
<keyword evidence="1" id="KW-0720">Serine protease</keyword>
<keyword evidence="2" id="KW-0812">Transmembrane</keyword>